<evidence type="ECO:0000256" key="11">
    <source>
        <dbReference type="ARBA" id="ARBA00023136"/>
    </source>
</evidence>
<protein>
    <recommendedName>
        <fullName evidence="5 15">CDP-diacylglycerol--glycerol-3-phosphate 3-phosphatidyltransferase</fullName>
        <ecNumber evidence="4 15">2.7.8.5</ecNumber>
    </recommendedName>
</protein>
<dbReference type="InterPro" id="IPR048254">
    <property type="entry name" value="CDP_ALCOHOL_P_TRANSF_CS"/>
</dbReference>
<dbReference type="InterPro" id="IPR050324">
    <property type="entry name" value="CDP-alcohol_PTase-I"/>
</dbReference>
<dbReference type="PIRSF" id="PIRSF000847">
    <property type="entry name" value="Phos_ph_gly_syn"/>
    <property type="match status" value="1"/>
</dbReference>
<comment type="catalytic activity">
    <reaction evidence="14">
        <text>a CDP-1,2-diacyl-sn-glycerol + sn-glycerol 3-phosphate = a 1,2-diacyl-sn-glycero-3-phospho-(1'-sn-glycero-3'-phosphate) + CMP + H(+)</text>
        <dbReference type="Rhea" id="RHEA:12593"/>
        <dbReference type="ChEBI" id="CHEBI:15378"/>
        <dbReference type="ChEBI" id="CHEBI:57597"/>
        <dbReference type="ChEBI" id="CHEBI:58332"/>
        <dbReference type="ChEBI" id="CHEBI:60110"/>
        <dbReference type="ChEBI" id="CHEBI:60377"/>
        <dbReference type="EC" id="2.7.8.5"/>
    </reaction>
</comment>
<dbReference type="GO" id="GO:0008444">
    <property type="term" value="F:CDP-diacylglycerol-glycerol-3-phosphate 3-phosphatidyltransferase activity"/>
    <property type="evidence" value="ECO:0007669"/>
    <property type="project" value="UniProtKB-EC"/>
</dbReference>
<keyword evidence="11 17" id="KW-0472">Membrane</keyword>
<evidence type="ECO:0000256" key="3">
    <source>
        <dbReference type="ARBA" id="ARBA00010441"/>
    </source>
</evidence>
<evidence type="ECO:0000256" key="17">
    <source>
        <dbReference type="SAM" id="Phobius"/>
    </source>
</evidence>
<evidence type="ECO:0000256" key="2">
    <source>
        <dbReference type="ARBA" id="ARBA00005042"/>
    </source>
</evidence>
<keyword evidence="6" id="KW-0444">Lipid biosynthesis</keyword>
<dbReference type="PROSITE" id="PS00379">
    <property type="entry name" value="CDP_ALCOHOL_P_TRANSF"/>
    <property type="match status" value="1"/>
</dbReference>
<dbReference type="InterPro" id="IPR000462">
    <property type="entry name" value="CDP-OH_P_trans"/>
</dbReference>
<dbReference type="PANTHER" id="PTHR14269">
    <property type="entry name" value="CDP-DIACYLGLYCEROL--GLYCEROL-3-PHOSPHATE 3-PHOSPHATIDYLTRANSFERASE-RELATED"/>
    <property type="match status" value="1"/>
</dbReference>
<dbReference type="EC" id="2.7.8.5" evidence="4 15"/>
<feature type="transmembrane region" description="Helical" evidence="17">
    <location>
        <begin position="158"/>
        <end position="179"/>
    </location>
</feature>
<comment type="similarity">
    <text evidence="3 16">Belongs to the CDP-alcohol phosphatidyltransferase class-I family.</text>
</comment>
<feature type="transmembrane region" description="Helical" evidence="17">
    <location>
        <begin position="38"/>
        <end position="58"/>
    </location>
</feature>
<gene>
    <name evidence="18" type="primary">pgsA</name>
    <name evidence="18" type="ORF">VA613_03895</name>
</gene>
<comment type="pathway">
    <text evidence="2">Phospholipid metabolism; phosphatidylglycerol biosynthesis; phosphatidylglycerol from CDP-diacylglycerol: step 1/2.</text>
</comment>
<keyword evidence="13" id="KW-1208">Phospholipid metabolism</keyword>
<name>A0ABZ1CKV3_9PROT</name>
<keyword evidence="10" id="KW-0443">Lipid metabolism</keyword>
<feature type="transmembrane region" description="Helical" evidence="17">
    <location>
        <begin position="124"/>
        <end position="146"/>
    </location>
</feature>
<evidence type="ECO:0000256" key="14">
    <source>
        <dbReference type="ARBA" id="ARBA00048586"/>
    </source>
</evidence>
<evidence type="ECO:0000256" key="1">
    <source>
        <dbReference type="ARBA" id="ARBA00004141"/>
    </source>
</evidence>
<evidence type="ECO:0000256" key="8">
    <source>
        <dbReference type="ARBA" id="ARBA00022692"/>
    </source>
</evidence>
<evidence type="ECO:0000256" key="13">
    <source>
        <dbReference type="ARBA" id="ARBA00023264"/>
    </source>
</evidence>
<evidence type="ECO:0000256" key="9">
    <source>
        <dbReference type="ARBA" id="ARBA00022989"/>
    </source>
</evidence>
<proteinExistence type="inferred from homology"/>
<dbReference type="InterPro" id="IPR004570">
    <property type="entry name" value="Phosphatidylglycerol_P_synth"/>
</dbReference>
<evidence type="ECO:0000256" key="6">
    <source>
        <dbReference type="ARBA" id="ARBA00022516"/>
    </source>
</evidence>
<dbReference type="NCBIfam" id="TIGR00560">
    <property type="entry name" value="pgsA"/>
    <property type="match status" value="1"/>
</dbReference>
<evidence type="ECO:0000256" key="16">
    <source>
        <dbReference type="RuleBase" id="RU003750"/>
    </source>
</evidence>
<keyword evidence="19" id="KW-1185">Reference proteome</keyword>
<evidence type="ECO:0000313" key="18">
    <source>
        <dbReference type="EMBL" id="WRS40018.1"/>
    </source>
</evidence>
<evidence type="ECO:0000256" key="15">
    <source>
        <dbReference type="NCBIfam" id="TIGR00560"/>
    </source>
</evidence>
<evidence type="ECO:0000313" key="19">
    <source>
        <dbReference type="Proteomes" id="UP001334732"/>
    </source>
</evidence>
<reference evidence="18 19" key="1">
    <citation type="submission" date="2023-12" db="EMBL/GenBank/DDBJ databases">
        <title>Thiobacillus sedimentum sp. nov., a chemolithoautotrophic sulfur-oxidizing bacterium isolated from freshwater sediment.</title>
        <authorList>
            <person name="Luo J."/>
            <person name="Dai C."/>
        </authorList>
    </citation>
    <scope>NUCLEOTIDE SEQUENCE [LARGE SCALE GENOMIC DNA]</scope>
    <source>
        <strain evidence="18 19">SCUT-2</strain>
    </source>
</reference>
<comment type="subcellular location">
    <subcellularLocation>
        <location evidence="1">Membrane</location>
        <topology evidence="1">Multi-pass membrane protein</topology>
    </subcellularLocation>
</comment>
<dbReference type="Proteomes" id="UP001334732">
    <property type="component" value="Chromosome"/>
</dbReference>
<dbReference type="PANTHER" id="PTHR14269:SF62">
    <property type="entry name" value="CDP-DIACYLGLYCEROL--GLYCEROL-3-PHOSPHATE 3-PHOSPHATIDYLTRANSFERASE 1, CHLOROPLASTIC"/>
    <property type="match status" value="1"/>
</dbReference>
<accession>A0ABZ1CKV3</accession>
<dbReference type="Pfam" id="PF01066">
    <property type="entry name" value="CDP-OH_P_transf"/>
    <property type="match status" value="1"/>
</dbReference>
<dbReference type="EMBL" id="CP141769">
    <property type="protein sequence ID" value="WRS40018.1"/>
    <property type="molecule type" value="Genomic_DNA"/>
</dbReference>
<evidence type="ECO:0000256" key="7">
    <source>
        <dbReference type="ARBA" id="ARBA00022679"/>
    </source>
</evidence>
<feature type="transmembrane region" description="Helical" evidence="17">
    <location>
        <begin position="6"/>
        <end position="26"/>
    </location>
</feature>
<keyword evidence="12" id="KW-0594">Phospholipid biosynthesis</keyword>
<keyword evidence="8 17" id="KW-0812">Transmembrane</keyword>
<keyword evidence="7 16" id="KW-0808">Transferase</keyword>
<organism evidence="18 19">
    <name type="scientific">Thiobacillus sedimenti</name>
    <dbReference type="NCBI Taxonomy" id="3110231"/>
    <lineage>
        <taxon>Bacteria</taxon>
        <taxon>Pseudomonadati</taxon>
        <taxon>Pseudomonadota</taxon>
        <taxon>Betaproteobacteria</taxon>
        <taxon>Nitrosomonadales</taxon>
        <taxon>Thiobacillaceae</taxon>
        <taxon>Thiobacillus</taxon>
    </lineage>
</organism>
<sequence>MPLNVPNLLTWLRIVLIPLMAGVFYLPDGWLAPSEANLLAAAFFGVAAVTDWLDGYLARALGQTSAFGAFLDPVADKLMVAAALIVLIDLDRVAPLIALIIIGREITISALREWMAKAGKSASVAVSFVGKLKTTAQMIAIVLLLYFEPVAGVPVSTIGSVLIWIAAVLTLVSMVYYLVMAARALQKS</sequence>
<dbReference type="Gene3D" id="1.20.120.1760">
    <property type="match status" value="1"/>
</dbReference>
<evidence type="ECO:0000256" key="5">
    <source>
        <dbReference type="ARBA" id="ARBA00014944"/>
    </source>
</evidence>
<dbReference type="InterPro" id="IPR043130">
    <property type="entry name" value="CDP-OH_PTrfase_TM_dom"/>
</dbReference>
<evidence type="ECO:0000256" key="12">
    <source>
        <dbReference type="ARBA" id="ARBA00023209"/>
    </source>
</evidence>
<evidence type="ECO:0000256" key="10">
    <source>
        <dbReference type="ARBA" id="ARBA00023098"/>
    </source>
</evidence>
<feature type="transmembrane region" description="Helical" evidence="17">
    <location>
        <begin position="78"/>
        <end position="103"/>
    </location>
</feature>
<evidence type="ECO:0000256" key="4">
    <source>
        <dbReference type="ARBA" id="ARBA00013170"/>
    </source>
</evidence>
<keyword evidence="9 17" id="KW-1133">Transmembrane helix</keyword>
<dbReference type="RefSeq" id="WP_324780549.1">
    <property type="nucleotide sequence ID" value="NZ_CP141769.1"/>
</dbReference>